<name>A0A1F4VT28_UNCKA</name>
<comment type="caution">
    <text evidence="2">The sequence shown here is derived from an EMBL/GenBank/DDBJ whole genome shotgun (WGS) entry which is preliminary data.</text>
</comment>
<dbReference type="EMBL" id="MEVK01000003">
    <property type="protein sequence ID" value="OGC59943.1"/>
    <property type="molecule type" value="Genomic_DNA"/>
</dbReference>
<proteinExistence type="predicted"/>
<evidence type="ECO:0000313" key="2">
    <source>
        <dbReference type="EMBL" id="OGC59943.1"/>
    </source>
</evidence>
<accession>A0A1F4VT28</accession>
<keyword evidence="1" id="KW-0472">Membrane</keyword>
<gene>
    <name evidence="2" type="ORF">A3A70_02865</name>
</gene>
<feature type="transmembrane region" description="Helical" evidence="1">
    <location>
        <begin position="13"/>
        <end position="34"/>
    </location>
</feature>
<protein>
    <submittedName>
        <fullName evidence="2">Uncharacterized protein</fullName>
    </submittedName>
</protein>
<sequence>MENKPNKSIWKKWWFWVLLVFGVPFVFLLIMGTIGNNLPENATTAPSGTPQAAITEAVATQVPKRYVFDIPSLVGKDITGAKDALGTPKDKEPTAQQIKLGAKEWSLTFEKEGKELLVTYDTASGRVKDYFIGTDDPSGKTKDKSHLLELGNVNEGDSRYKVEFVKAFNDPSVFTGVKVIPL</sequence>
<evidence type="ECO:0000313" key="3">
    <source>
        <dbReference type="Proteomes" id="UP000178964"/>
    </source>
</evidence>
<reference evidence="2 3" key="1">
    <citation type="journal article" date="2016" name="Nat. Commun.">
        <title>Thousands of microbial genomes shed light on interconnected biogeochemical processes in an aquifer system.</title>
        <authorList>
            <person name="Anantharaman K."/>
            <person name="Brown C.T."/>
            <person name="Hug L.A."/>
            <person name="Sharon I."/>
            <person name="Castelle C.J."/>
            <person name="Probst A.J."/>
            <person name="Thomas B.C."/>
            <person name="Singh A."/>
            <person name="Wilkins M.J."/>
            <person name="Karaoz U."/>
            <person name="Brodie E.L."/>
            <person name="Williams K.H."/>
            <person name="Hubbard S.S."/>
            <person name="Banfield J.F."/>
        </authorList>
    </citation>
    <scope>NUCLEOTIDE SEQUENCE [LARGE SCALE GENOMIC DNA]</scope>
</reference>
<organism evidence="2 3">
    <name type="scientific">candidate division WWE3 bacterium RIFCSPLOWO2_01_FULL_42_11</name>
    <dbReference type="NCBI Taxonomy" id="1802627"/>
    <lineage>
        <taxon>Bacteria</taxon>
        <taxon>Katanobacteria</taxon>
    </lineage>
</organism>
<evidence type="ECO:0000256" key="1">
    <source>
        <dbReference type="SAM" id="Phobius"/>
    </source>
</evidence>
<dbReference type="AlphaFoldDB" id="A0A1F4VT28"/>
<dbReference type="Proteomes" id="UP000178964">
    <property type="component" value="Unassembled WGS sequence"/>
</dbReference>
<keyword evidence="1" id="KW-1133">Transmembrane helix</keyword>
<keyword evidence="1" id="KW-0812">Transmembrane</keyword>